<gene>
    <name evidence="1" type="ORF">EZS27_010042</name>
</gene>
<dbReference type="AlphaFoldDB" id="A0A5J4S8L4"/>
<proteinExistence type="predicted"/>
<accession>A0A5J4S8L4</accession>
<comment type="caution">
    <text evidence="1">The sequence shown here is derived from an EMBL/GenBank/DDBJ whole genome shotgun (WGS) entry which is preliminary data.</text>
</comment>
<sequence>MGKYALFYALLKNLKGYDKETAVQNFTGGRTTHLSELTKEEYRGICDYLQGIVNINADRRKAGSQVLNLLTEMGFKTIRKESWVEIDRFLSDGRIAGKRYRELTTDECEKLVPKLRSMRDKGYLAKDIYKLNQ</sequence>
<protein>
    <submittedName>
        <fullName evidence="1">Uncharacterized protein</fullName>
    </submittedName>
</protein>
<reference evidence="1" key="1">
    <citation type="submission" date="2019-03" db="EMBL/GenBank/DDBJ databases">
        <title>Single cell metagenomics reveals metabolic interactions within the superorganism composed of flagellate Streblomastix strix and complex community of Bacteroidetes bacteria on its surface.</title>
        <authorList>
            <person name="Treitli S.C."/>
            <person name="Kolisko M."/>
            <person name="Husnik F."/>
            <person name="Keeling P."/>
            <person name="Hampl V."/>
        </authorList>
    </citation>
    <scope>NUCLEOTIDE SEQUENCE</scope>
    <source>
        <strain evidence="1">STM</strain>
    </source>
</reference>
<organism evidence="1">
    <name type="scientific">termite gut metagenome</name>
    <dbReference type="NCBI Taxonomy" id="433724"/>
    <lineage>
        <taxon>unclassified sequences</taxon>
        <taxon>metagenomes</taxon>
        <taxon>organismal metagenomes</taxon>
    </lineage>
</organism>
<evidence type="ECO:0000313" key="1">
    <source>
        <dbReference type="EMBL" id="KAA6342188.1"/>
    </source>
</evidence>
<dbReference type="EMBL" id="SNRY01000340">
    <property type="protein sequence ID" value="KAA6342188.1"/>
    <property type="molecule type" value="Genomic_DNA"/>
</dbReference>
<name>A0A5J4S8L4_9ZZZZ</name>